<dbReference type="EMBL" id="JAFIQS020000006">
    <property type="protein sequence ID" value="KAH9480943.1"/>
    <property type="molecule type" value="Genomic_DNA"/>
</dbReference>
<dbReference type="Proteomes" id="UP000664032">
    <property type="component" value="Unassembled WGS sequence"/>
</dbReference>
<organism evidence="1 2">
    <name type="scientific">Psilocybe cubensis</name>
    <name type="common">Psychedelic mushroom</name>
    <name type="synonym">Stropharia cubensis</name>
    <dbReference type="NCBI Taxonomy" id="181762"/>
    <lineage>
        <taxon>Eukaryota</taxon>
        <taxon>Fungi</taxon>
        <taxon>Dikarya</taxon>
        <taxon>Basidiomycota</taxon>
        <taxon>Agaricomycotina</taxon>
        <taxon>Agaricomycetes</taxon>
        <taxon>Agaricomycetidae</taxon>
        <taxon>Agaricales</taxon>
        <taxon>Agaricineae</taxon>
        <taxon>Strophariaceae</taxon>
        <taxon>Psilocybe</taxon>
    </lineage>
</organism>
<comment type="caution">
    <text evidence="1">The sequence shown here is derived from an EMBL/GenBank/DDBJ whole genome shotgun (WGS) entry which is preliminary data.</text>
</comment>
<proteinExistence type="predicted"/>
<evidence type="ECO:0000313" key="1">
    <source>
        <dbReference type="EMBL" id="KAH9480943.1"/>
    </source>
</evidence>
<sequence>MDRFDDTGQAERVQKSLNGLFIGIYMSAILYGLTTYQTAAYFRKSEQDPLVLRITVPALYHFSTQQCPNQHPLRAGIHNIQQVFILWLLNTLHALFGAIGMMDLISQILWSSTSFGFALEQQPWTLVPFTDISVRGFYCIRIWRLSDKHPILTGLAVVFSLGPSAGALYFGIKMHVSQFLALTTTLIQHAVQDRKELARILQSHIYTNALLASLNRRASIRNGTVPTTDIISAHFRTGTGIGIGTGIRAKPKGTEVSAIAFNGASVGDYGRQSMLSKGDGGA</sequence>
<accession>A0ACB8GZJ2</accession>
<name>A0ACB8GZJ2_PSICU</name>
<keyword evidence="2" id="KW-1185">Reference proteome</keyword>
<protein>
    <submittedName>
        <fullName evidence="1">Uncharacterized protein</fullName>
    </submittedName>
</protein>
<gene>
    <name evidence="1" type="ORF">JR316_0007550</name>
</gene>
<evidence type="ECO:0000313" key="2">
    <source>
        <dbReference type="Proteomes" id="UP000664032"/>
    </source>
</evidence>
<reference evidence="1" key="1">
    <citation type="submission" date="2021-10" db="EMBL/GenBank/DDBJ databases">
        <title>Psilocybe cubensis genome.</title>
        <authorList>
            <person name="Mckernan K.J."/>
            <person name="Crawford S."/>
            <person name="Trippe A."/>
            <person name="Kane L.T."/>
            <person name="Mclaughlin S."/>
        </authorList>
    </citation>
    <scope>NUCLEOTIDE SEQUENCE</scope>
    <source>
        <strain evidence="1">MGC-MH-2018</strain>
    </source>
</reference>